<reference evidence="2 3" key="1">
    <citation type="submission" date="2019-12" db="EMBL/GenBank/DDBJ databases">
        <authorList>
            <person name="Kim Y.S."/>
        </authorList>
    </citation>
    <scope>NUCLEOTIDE SEQUENCE [LARGE SCALE GENOMIC DNA]</scope>
    <source>
        <strain evidence="2 3">MMS17-SY077</strain>
    </source>
</reference>
<feature type="transmembrane region" description="Helical" evidence="1">
    <location>
        <begin position="415"/>
        <end position="432"/>
    </location>
</feature>
<feature type="transmembrane region" description="Helical" evidence="1">
    <location>
        <begin position="179"/>
        <end position="197"/>
    </location>
</feature>
<evidence type="ECO:0000313" key="2">
    <source>
        <dbReference type="EMBL" id="MWB99246.1"/>
    </source>
</evidence>
<dbReference type="EMBL" id="WSTA01000052">
    <property type="protein sequence ID" value="MWB99246.1"/>
    <property type="molecule type" value="Genomic_DNA"/>
</dbReference>
<accession>A0A6I4NY56</accession>
<evidence type="ECO:0000313" key="3">
    <source>
        <dbReference type="Proteomes" id="UP000438182"/>
    </source>
</evidence>
<feature type="transmembrane region" description="Helical" evidence="1">
    <location>
        <begin position="383"/>
        <end position="403"/>
    </location>
</feature>
<comment type="caution">
    <text evidence="2">The sequence shown here is derived from an EMBL/GenBank/DDBJ whole genome shotgun (WGS) entry which is preliminary data.</text>
</comment>
<feature type="transmembrane region" description="Helical" evidence="1">
    <location>
        <begin position="256"/>
        <end position="274"/>
    </location>
</feature>
<feature type="transmembrane region" description="Helical" evidence="1">
    <location>
        <begin position="147"/>
        <end position="167"/>
    </location>
</feature>
<dbReference type="AlphaFoldDB" id="A0A6I4NY56"/>
<feature type="transmembrane region" description="Helical" evidence="1">
    <location>
        <begin position="357"/>
        <end position="376"/>
    </location>
</feature>
<feature type="transmembrane region" description="Helical" evidence="1">
    <location>
        <begin position="286"/>
        <end position="305"/>
    </location>
</feature>
<dbReference type="InterPro" id="IPR018674">
    <property type="entry name" value="DUF2142_membrane"/>
</dbReference>
<dbReference type="RefSeq" id="WP_160425315.1">
    <property type="nucleotide sequence ID" value="NZ_WSTA01000052.1"/>
</dbReference>
<feature type="transmembrane region" description="Helical" evidence="1">
    <location>
        <begin position="444"/>
        <end position="469"/>
    </location>
</feature>
<keyword evidence="3" id="KW-1185">Reference proteome</keyword>
<keyword evidence="1" id="KW-0812">Transmembrane</keyword>
<organism evidence="2 3">
    <name type="scientific">Agromyces seonyuensis</name>
    <dbReference type="NCBI Taxonomy" id="2662446"/>
    <lineage>
        <taxon>Bacteria</taxon>
        <taxon>Bacillati</taxon>
        <taxon>Actinomycetota</taxon>
        <taxon>Actinomycetes</taxon>
        <taxon>Micrococcales</taxon>
        <taxon>Microbacteriaceae</taxon>
        <taxon>Agromyces</taxon>
    </lineage>
</organism>
<dbReference type="Proteomes" id="UP000438182">
    <property type="component" value="Unassembled WGS sequence"/>
</dbReference>
<name>A0A6I4NY56_9MICO</name>
<keyword evidence="1" id="KW-0472">Membrane</keyword>
<gene>
    <name evidence="2" type="ORF">GB864_11900</name>
</gene>
<dbReference type="Pfam" id="PF09913">
    <property type="entry name" value="DUF2142"/>
    <property type="match status" value="1"/>
</dbReference>
<feature type="transmembrane region" description="Helical" evidence="1">
    <location>
        <begin position="489"/>
        <end position="511"/>
    </location>
</feature>
<protein>
    <submittedName>
        <fullName evidence="2">DUF2142 domain-containing protein</fullName>
    </submittedName>
</protein>
<sequence length="539" mass="57543">MPTSTPDVPETATGDDRARPVIRWRWGMFAAAFAVFLALGLGWAFASPVFSVPDENAHALKAIAQVRGQVIGENVEGVKHLVVDLPPGYEYNPNMMCFAFADDVPASCAPELGAAGGQDWFNTWVGAYNPIYYWLVGWPSLLVDGSASIYAMRIASAVLGSFLLAWAFQAAVASARSRWMPIGVAFAAAPMCVYFIGAVNPNGLEIASAVALWAGLLRLLETFDDRATDRPTLPRPYLWAMVAVSAALLANARATGPAWAVLVVLLGLLAGGWPRVRRLFSTASSYWWIGGIAVFGLFSLAWTYFGGSLSGQAEAGDAPLVNGTFAQGVSAMVRRTPMFLHQALGYFGWFDAALPVWAYWLPVAAIGLVVGLALIGSRRRSTLVLLAVLLAAFAVPVLVQAYSVHQTGIIWQGRYGLFLYLGVLVVAAWLLDEQRLVAGFATRAGWLVGPLVAAYGLLAFGIVLVRYVIGRDLPFGDMVSDPQWQPPFGWPALVAWYAVASLALVVLVGIATKGSRSADEFAEPASRTEGPVPAVSAGA</sequence>
<proteinExistence type="predicted"/>
<feature type="transmembrane region" description="Helical" evidence="1">
    <location>
        <begin position="26"/>
        <end position="46"/>
    </location>
</feature>
<keyword evidence="1" id="KW-1133">Transmembrane helix</keyword>
<evidence type="ECO:0000256" key="1">
    <source>
        <dbReference type="SAM" id="Phobius"/>
    </source>
</evidence>